<dbReference type="EMBL" id="JBEVYD010000008">
    <property type="protein sequence ID" value="KAL3231096.1"/>
    <property type="molecule type" value="Genomic_DNA"/>
</dbReference>
<comment type="similarity">
    <text evidence="2">Belongs to the SWC4 family.</text>
</comment>
<evidence type="ECO:0000256" key="1">
    <source>
        <dbReference type="ARBA" id="ARBA00004123"/>
    </source>
</evidence>
<evidence type="ECO:0000313" key="11">
    <source>
        <dbReference type="EMBL" id="KAL3231096.1"/>
    </source>
</evidence>
<keyword evidence="6" id="KW-0804">Transcription</keyword>
<comment type="function">
    <text evidence="8">Component of the SWR1 complex which mediates the ATP-dependent exchange of histone H2A for the H2A variant HZT1 leading to transcriptional regulation of selected genes by chromatin remodeling. Component of the NuA4 histone acetyltransferase complex which is involved in transcriptional activation of selected genes principally by acetylation of nucleosomal histone H4 and H2A. The NuA4 complex is also involved in DNA repair.</text>
</comment>
<feature type="region of interest" description="Disordered" evidence="9">
    <location>
        <begin position="314"/>
        <end position="395"/>
    </location>
</feature>
<organism evidence="11 12">
    <name type="scientific">Nakaseomyces bracarensis</name>
    <dbReference type="NCBI Taxonomy" id="273131"/>
    <lineage>
        <taxon>Eukaryota</taxon>
        <taxon>Fungi</taxon>
        <taxon>Dikarya</taxon>
        <taxon>Ascomycota</taxon>
        <taxon>Saccharomycotina</taxon>
        <taxon>Saccharomycetes</taxon>
        <taxon>Saccharomycetales</taxon>
        <taxon>Saccharomycetaceae</taxon>
        <taxon>Nakaseomyces</taxon>
    </lineage>
</organism>
<name>A0ABR4NRX8_9SACH</name>
<comment type="subcellular location">
    <subcellularLocation>
        <location evidence="1">Nucleus</location>
    </subcellularLocation>
</comment>
<evidence type="ECO:0000256" key="7">
    <source>
        <dbReference type="ARBA" id="ARBA00023242"/>
    </source>
</evidence>
<evidence type="ECO:0000259" key="10">
    <source>
        <dbReference type="SMART" id="SM00717"/>
    </source>
</evidence>
<gene>
    <name evidence="11" type="ORF">RNJ44_00735</name>
</gene>
<evidence type="ECO:0000313" key="12">
    <source>
        <dbReference type="Proteomes" id="UP001623330"/>
    </source>
</evidence>
<accession>A0ABR4NRX8</accession>
<evidence type="ECO:0000256" key="3">
    <source>
        <dbReference type="ARBA" id="ARBA00019132"/>
    </source>
</evidence>
<dbReference type="InterPro" id="IPR032563">
    <property type="entry name" value="DAMP1_SANT-like"/>
</dbReference>
<dbReference type="PANTHER" id="PTHR12855">
    <property type="entry name" value="DNA METHYLTRANSFERASE 1-ASSOCIATED PROTEIN 1 FAMILY MEMBER"/>
    <property type="match status" value="1"/>
</dbReference>
<keyword evidence="12" id="KW-1185">Reference proteome</keyword>
<keyword evidence="5" id="KW-0805">Transcription regulation</keyword>
<feature type="compositionally biased region" description="Basic and acidic residues" evidence="9">
    <location>
        <begin position="132"/>
        <end position="154"/>
    </location>
</feature>
<keyword evidence="4" id="KW-0156">Chromatin regulator</keyword>
<dbReference type="Proteomes" id="UP001623330">
    <property type="component" value="Unassembled WGS sequence"/>
</dbReference>
<evidence type="ECO:0000256" key="4">
    <source>
        <dbReference type="ARBA" id="ARBA00022853"/>
    </source>
</evidence>
<evidence type="ECO:0000256" key="5">
    <source>
        <dbReference type="ARBA" id="ARBA00023015"/>
    </source>
</evidence>
<evidence type="ECO:0000256" key="8">
    <source>
        <dbReference type="ARBA" id="ARBA00025264"/>
    </source>
</evidence>
<dbReference type="Gene3D" id="1.10.10.60">
    <property type="entry name" value="Homeodomain-like"/>
    <property type="match status" value="1"/>
</dbReference>
<reference evidence="11 12" key="1">
    <citation type="submission" date="2024-05" db="EMBL/GenBank/DDBJ databases">
        <title>Long read based assembly of the Candida bracarensis genome reveals expanded adhesin content.</title>
        <authorList>
            <person name="Marcet-Houben M."/>
            <person name="Ksiezopolska E."/>
            <person name="Gabaldon T."/>
        </authorList>
    </citation>
    <scope>NUCLEOTIDE SEQUENCE [LARGE SCALE GENOMIC DNA]</scope>
    <source>
        <strain evidence="11 12">CBM6</strain>
    </source>
</reference>
<dbReference type="Pfam" id="PF16282">
    <property type="entry name" value="SANT_DAMP1_like"/>
    <property type="match status" value="1"/>
</dbReference>
<proteinExistence type="inferred from homology"/>
<feature type="domain" description="Myb-like" evidence="10">
    <location>
        <begin position="155"/>
        <end position="207"/>
    </location>
</feature>
<dbReference type="InterPro" id="IPR001005">
    <property type="entry name" value="SANT/Myb"/>
</dbReference>
<sequence>MSSSDIFDVLNIKQKSSSPTLGTPTASKANKPQLTGMKRELYNLLGDNAAPVVIQGSNKFKDKLATNVKPSPWTLAEFQANEYVSLKHWVKGSKELIGSEPHDSQFRKYDVHLSIPEFTETEYQSFMTIPAKDPKDENGSEDKTKSTSNENRTKQEDDWNFEEIEYLFKLCKSYDLRWFVIYDRYEYNDTNRTLEELKGKFYEVTRNYFRWKKPDDPMLQTLNYSAQKEAQRKIYLERLLSRSAAEIAEEEALIIESRKFEMAAKKTLIERENLLRLLDSPQSDVSVAHYLTSNGMSQLYNTLLADKTRKRKIDSNNIPENPWMKQQNHFAQQRQQMQQMQQRKQEKETQEAANVVKSGPATTVTATSSSSTVPTSEVSNSSTAVSSPKKTKKQKLEMQTALKRKSESEYAEHLLQNFNKEERKALGVVAHGEKLTPGVFLRSTKVSTFKPALQNKVSSTLQELEIPARPVMPTLEVMQEYDSLVKKIVTLLDIKKQLDKLEAAKQITH</sequence>
<keyword evidence="7" id="KW-0539">Nucleus</keyword>
<feature type="compositionally biased region" description="Low complexity" evidence="9">
    <location>
        <begin position="332"/>
        <end position="342"/>
    </location>
</feature>
<feature type="compositionally biased region" description="Polar residues" evidence="9">
    <location>
        <begin position="315"/>
        <end position="331"/>
    </location>
</feature>
<evidence type="ECO:0000256" key="9">
    <source>
        <dbReference type="SAM" id="MobiDB-lite"/>
    </source>
</evidence>
<evidence type="ECO:0000256" key="2">
    <source>
        <dbReference type="ARBA" id="ARBA00006918"/>
    </source>
</evidence>
<protein>
    <recommendedName>
        <fullName evidence="3">SWR1-complex protein 4</fullName>
    </recommendedName>
</protein>
<dbReference type="SMART" id="SM00717">
    <property type="entry name" value="SANT"/>
    <property type="match status" value="1"/>
</dbReference>
<feature type="region of interest" description="Disordered" evidence="9">
    <location>
        <begin position="127"/>
        <end position="154"/>
    </location>
</feature>
<comment type="caution">
    <text evidence="11">The sequence shown here is derived from an EMBL/GenBank/DDBJ whole genome shotgun (WGS) entry which is preliminary data.</text>
</comment>
<feature type="compositionally biased region" description="Low complexity" evidence="9">
    <location>
        <begin position="362"/>
        <end position="387"/>
    </location>
</feature>
<dbReference type="InterPro" id="IPR027109">
    <property type="entry name" value="Swc4/Dmap1"/>
</dbReference>
<dbReference type="PANTHER" id="PTHR12855:SF10">
    <property type="entry name" value="DNA METHYLTRANSFERASE 1-ASSOCIATED PROTEIN 1"/>
    <property type="match status" value="1"/>
</dbReference>
<evidence type="ECO:0000256" key="6">
    <source>
        <dbReference type="ARBA" id="ARBA00023163"/>
    </source>
</evidence>